<dbReference type="FunFam" id="3.90.190.10:FF:000148">
    <property type="entry name" value="Dual specificity protein phosphatase PHS1"/>
    <property type="match status" value="1"/>
</dbReference>
<dbReference type="CDD" id="cd14498">
    <property type="entry name" value="DSP"/>
    <property type="match status" value="1"/>
</dbReference>
<gene>
    <name evidence="5" type="primary">LOC113855343</name>
</gene>
<dbReference type="GeneID" id="113855343"/>
<accession>A0A8B8KG09</accession>
<evidence type="ECO:0000259" key="2">
    <source>
        <dbReference type="PROSITE" id="PS50054"/>
    </source>
</evidence>
<sequence>MAKEQKQGKGQEKELELQREETEVEIEVPLPLTETSRVLYMLGDITAGPAFRFTQWLQLVRKRTAKYRSSGFPHRISSTMPSTSCIRESIEDPKEDLHPDQTEISLWERLGKAAMLDIESSSFSWNMLSSLHHTEHSSSNEHSEDEMNKALEVTVNSGGVVFFVFFNFPGNADASPKEAAAVIKISSSRMATQSERLGYEFAKWMGVQTPQGRVIHNTSLEWQQIKEAAEKAREAANFEGDELGEVTCFELLEALELSRCLFFMSYVHGSPLLENSSAFERESADRTSADLGRVLMLDLVIRNEDRLPCRELRWRGNPANLLLAEKAISGNTDTLETAFDSAINRYRPKVIRALQKERRSTSVDSRFNSHNPSLISQSYDISEITESPRSADTSIKSQTSGESQSPDFNIVAIDSGVPRRPPAGKRANDQVNYPKLVELLINSSEYASNLLYDITGGKLGYPPPGAMDTTDVHASETTSVVHAFRTGFRSALRDLQGFHIFLLTLHQRLDTLLRSFMNIISKISLGESDKEDYVVPDSPSLAAGGTSSPTSKERPATDSHQDFIDSESQRTASRASPSSNRDCNDSTPMSRESWHGKFYKGNGEPLRSLRLTAKLRDFHKFAKVDAESNKELEQWNEMLKSDVIKLCQENNFNAGFFEGSDNNSVVDAYELKVRLEHILERIALISDAASTERPSAVTSCLFIGGALAARSVYTLQYLGITHILCLCTNEIGQSESQFPDLFEYKNFSVCDSEEFNISTVFEEACDFLDYVEQTGQKVLVHCFEGRSRSVTLVLAYLMLRKKYTLSEAWQAIKRVHRRAQPNDGFAKILLELDKNLYGKVSMEWQQRRPTMKVCPICGKNAGLSSSSLKLHLQKSHRKLSSGSVDSAMTMEIQKALTALKISRSGSVSPTQRSSHSIIDE</sequence>
<dbReference type="InterPro" id="IPR011009">
    <property type="entry name" value="Kinase-like_dom_sf"/>
</dbReference>
<dbReference type="Gene3D" id="1.10.1070.11">
    <property type="entry name" value="Phosphatidylinositol 3-/4-kinase, catalytic domain"/>
    <property type="match status" value="1"/>
</dbReference>
<dbReference type="PANTHER" id="PTHR47100">
    <property type="entry name" value="DUAL SPECIFICITY PROTEIN PHOSPHATASE PHS1"/>
    <property type="match status" value="1"/>
</dbReference>
<dbReference type="Proteomes" id="UP000694853">
    <property type="component" value="Unplaced"/>
</dbReference>
<evidence type="ECO:0000259" key="3">
    <source>
        <dbReference type="PROSITE" id="PS50056"/>
    </source>
</evidence>
<feature type="domain" description="Tyrosine-protein phosphatase" evidence="2">
    <location>
        <begin position="693"/>
        <end position="838"/>
    </location>
</feature>
<dbReference type="InterPro" id="IPR029021">
    <property type="entry name" value="Prot-tyrosine_phosphatase-like"/>
</dbReference>
<feature type="compositionally biased region" description="Polar residues" evidence="1">
    <location>
        <begin position="385"/>
        <end position="407"/>
    </location>
</feature>
<dbReference type="InterPro" id="IPR015275">
    <property type="entry name" value="Actin-fragmin_kin_cat_dom"/>
</dbReference>
<reference evidence="4" key="1">
    <citation type="journal article" date="2019" name="Toxins">
        <title>Detection of Abrin-Like and Prepropulchellin-Like Toxin Genes and Transcripts Using Whole Genome Sequencing and Full-Length Transcript Sequencing of Abrus precatorius.</title>
        <authorList>
            <person name="Hovde B.T."/>
            <person name="Daligault H.E."/>
            <person name="Hanschen E.R."/>
            <person name="Kunde Y.A."/>
            <person name="Johnson M.B."/>
            <person name="Starkenburg S.R."/>
            <person name="Johnson S.L."/>
        </authorList>
    </citation>
    <scope>NUCLEOTIDE SEQUENCE [LARGE SCALE GENOMIC DNA]</scope>
</reference>
<dbReference type="InterPro" id="IPR036940">
    <property type="entry name" value="PI3/4_kinase_cat_sf"/>
</dbReference>
<dbReference type="AlphaFoldDB" id="A0A8B8KG09"/>
<dbReference type="InterPro" id="IPR000387">
    <property type="entry name" value="Tyr_Pase_dom"/>
</dbReference>
<dbReference type="InterPro" id="IPR020422">
    <property type="entry name" value="TYR_PHOSPHATASE_DUAL_dom"/>
</dbReference>
<dbReference type="PANTHER" id="PTHR47100:SF4">
    <property type="entry name" value="DUAL SPECIFICITY PHOSPHATASE FAMILY PROTEIN"/>
    <property type="match status" value="1"/>
</dbReference>
<keyword evidence="4" id="KW-1185">Reference proteome</keyword>
<dbReference type="GO" id="GO:0043622">
    <property type="term" value="P:cortical microtubule organization"/>
    <property type="evidence" value="ECO:0007669"/>
    <property type="project" value="InterPro"/>
</dbReference>
<feature type="domain" description="Tyrosine specific protein phosphatases" evidence="3">
    <location>
        <begin position="762"/>
        <end position="814"/>
    </location>
</feature>
<organism evidence="4 5">
    <name type="scientific">Abrus precatorius</name>
    <name type="common">Indian licorice</name>
    <name type="synonym">Glycine abrus</name>
    <dbReference type="NCBI Taxonomy" id="3816"/>
    <lineage>
        <taxon>Eukaryota</taxon>
        <taxon>Viridiplantae</taxon>
        <taxon>Streptophyta</taxon>
        <taxon>Embryophyta</taxon>
        <taxon>Tracheophyta</taxon>
        <taxon>Spermatophyta</taxon>
        <taxon>Magnoliopsida</taxon>
        <taxon>eudicotyledons</taxon>
        <taxon>Gunneridae</taxon>
        <taxon>Pentapetalae</taxon>
        <taxon>rosids</taxon>
        <taxon>fabids</taxon>
        <taxon>Fabales</taxon>
        <taxon>Fabaceae</taxon>
        <taxon>Papilionoideae</taxon>
        <taxon>50 kb inversion clade</taxon>
        <taxon>NPAAA clade</taxon>
        <taxon>indigoferoid/millettioid clade</taxon>
        <taxon>Abreae</taxon>
        <taxon>Abrus</taxon>
    </lineage>
</organism>
<dbReference type="SMART" id="SM00195">
    <property type="entry name" value="DSPc"/>
    <property type="match status" value="1"/>
</dbReference>
<feature type="compositionally biased region" description="Polar residues" evidence="1">
    <location>
        <begin position="569"/>
        <end position="590"/>
    </location>
</feature>
<dbReference type="PROSITE" id="PS50056">
    <property type="entry name" value="TYR_PHOSPHATASE_2"/>
    <property type="match status" value="1"/>
</dbReference>
<feature type="region of interest" description="Disordered" evidence="1">
    <location>
        <begin position="385"/>
        <end position="408"/>
    </location>
</feature>
<feature type="region of interest" description="Disordered" evidence="1">
    <location>
        <begin position="530"/>
        <end position="598"/>
    </location>
</feature>
<dbReference type="RefSeq" id="XP_027342752.1">
    <property type="nucleotide sequence ID" value="XM_027486951.1"/>
</dbReference>
<dbReference type="Pfam" id="PF00782">
    <property type="entry name" value="DSPc"/>
    <property type="match status" value="1"/>
</dbReference>
<dbReference type="SUPFAM" id="SSF52799">
    <property type="entry name" value="(Phosphotyrosine protein) phosphatases II"/>
    <property type="match status" value="1"/>
</dbReference>
<dbReference type="KEGG" id="aprc:113855343"/>
<protein>
    <submittedName>
        <fullName evidence="5">Dual specificity protein phosphatase PHS1-like</fullName>
    </submittedName>
</protein>
<dbReference type="InterPro" id="IPR000340">
    <property type="entry name" value="Dual-sp_phosphatase_cat-dom"/>
</dbReference>
<proteinExistence type="predicted"/>
<dbReference type="GO" id="GO:0009737">
    <property type="term" value="P:response to abscisic acid"/>
    <property type="evidence" value="ECO:0007669"/>
    <property type="project" value="InterPro"/>
</dbReference>
<dbReference type="PROSITE" id="PS50054">
    <property type="entry name" value="TYR_PHOSPHATASE_DUAL"/>
    <property type="match status" value="1"/>
</dbReference>
<dbReference type="InterPro" id="IPR035010">
    <property type="entry name" value="PHS1"/>
</dbReference>
<evidence type="ECO:0000313" key="5">
    <source>
        <dbReference type="RefSeq" id="XP_027342752.1"/>
    </source>
</evidence>
<name>A0A8B8KG09_ABRPR</name>
<feature type="compositionally biased region" description="Basic and acidic residues" evidence="1">
    <location>
        <begin position="551"/>
        <end position="563"/>
    </location>
</feature>
<dbReference type="Gene3D" id="3.90.190.10">
    <property type="entry name" value="Protein tyrosine phosphatase superfamily"/>
    <property type="match status" value="1"/>
</dbReference>
<feature type="region of interest" description="Disordered" evidence="1">
    <location>
        <begin position="1"/>
        <end position="20"/>
    </location>
</feature>
<dbReference type="Pfam" id="PF09192">
    <property type="entry name" value="Act-Frag_cataly"/>
    <property type="match status" value="1"/>
</dbReference>
<dbReference type="GO" id="GO:0004721">
    <property type="term" value="F:phosphoprotein phosphatase activity"/>
    <property type="evidence" value="ECO:0007669"/>
    <property type="project" value="InterPro"/>
</dbReference>
<dbReference type="SUPFAM" id="SSF56112">
    <property type="entry name" value="Protein kinase-like (PK-like)"/>
    <property type="match status" value="1"/>
</dbReference>
<reference evidence="5" key="2">
    <citation type="submission" date="2025-08" db="UniProtKB">
        <authorList>
            <consortium name="RefSeq"/>
        </authorList>
    </citation>
    <scope>IDENTIFICATION</scope>
    <source>
        <tissue evidence="5">Young leaves</tissue>
    </source>
</reference>
<evidence type="ECO:0000313" key="4">
    <source>
        <dbReference type="Proteomes" id="UP000694853"/>
    </source>
</evidence>
<dbReference type="OrthoDB" id="10252009at2759"/>
<evidence type="ECO:0000256" key="1">
    <source>
        <dbReference type="SAM" id="MobiDB-lite"/>
    </source>
</evidence>